<dbReference type="AlphaFoldDB" id="A0A8D6ZTU8"/>
<feature type="region of interest" description="Disordered" evidence="6">
    <location>
        <begin position="315"/>
        <end position="334"/>
    </location>
</feature>
<dbReference type="PANTHER" id="PTHR11732">
    <property type="entry name" value="ALDO/KETO REDUCTASE"/>
    <property type="match status" value="1"/>
</dbReference>
<evidence type="ECO:0000313" key="8">
    <source>
        <dbReference type="EMBL" id="CAG1835245.1"/>
    </source>
</evidence>
<dbReference type="PRINTS" id="PR00069">
    <property type="entry name" value="ALDKETRDTASE"/>
</dbReference>
<evidence type="ECO:0000256" key="5">
    <source>
        <dbReference type="PIRSR" id="PIRSR000097-3"/>
    </source>
</evidence>
<dbReference type="InterPro" id="IPR044497">
    <property type="entry name" value="AKR4A/B"/>
</dbReference>
<feature type="domain" description="NADP-dependent oxidoreductase" evidence="7">
    <location>
        <begin position="27"/>
        <end position="300"/>
    </location>
</feature>
<dbReference type="InterPro" id="IPR036812">
    <property type="entry name" value="NAD(P)_OxRdtase_dom_sf"/>
</dbReference>
<dbReference type="PIRSF" id="PIRSF000097">
    <property type="entry name" value="AKR"/>
    <property type="match status" value="1"/>
</dbReference>
<dbReference type="CDD" id="cd19124">
    <property type="entry name" value="AKR_AKR4A_4B"/>
    <property type="match status" value="1"/>
</dbReference>
<sequence length="334" mass="37533">MSIPEVGLSCSSPASSGSDRRSIPVLGMGTGVLPFTPDQRAKMKLAILQAIELGYRHFDTATLYLSEEALGEAVAEALQAGLISSRAELFITSKLWCSDAHHDLVLPAIRQSLRNLKLDYLDLYLIHWPISLKPGRCHFPLKSDDILPLDLRSVWEAMEECQRLGLTKSIGVSNFTRKKIVELLDIARIPPVVNQVVELNPVWQQNKLREFCEQKGIHVTAYSPLGGQSLSLGRNLVLESQVLKDIAEAKGKTVAQVVSLRWLYEQGVSMVVKTLNEERIEENTKIFDWELSDEDRHKISQMPQYKRVSVRSLLSAEESSKRLDLPSIDDMDED</sequence>
<keyword evidence="2" id="KW-0560">Oxidoreductase</keyword>
<evidence type="ECO:0000256" key="2">
    <source>
        <dbReference type="ARBA" id="ARBA00023002"/>
    </source>
</evidence>
<dbReference type="PROSITE" id="PS00062">
    <property type="entry name" value="ALDOKETO_REDUCTASE_2"/>
    <property type="match status" value="1"/>
</dbReference>
<evidence type="ECO:0000259" key="7">
    <source>
        <dbReference type="Pfam" id="PF00248"/>
    </source>
</evidence>
<dbReference type="InterPro" id="IPR023210">
    <property type="entry name" value="NADP_OxRdtase_dom"/>
</dbReference>
<dbReference type="Gene3D" id="3.20.20.100">
    <property type="entry name" value="NADP-dependent oxidoreductase domain"/>
    <property type="match status" value="1"/>
</dbReference>
<dbReference type="GO" id="GO:0019290">
    <property type="term" value="P:siderophore biosynthetic process"/>
    <property type="evidence" value="ECO:0007669"/>
    <property type="project" value="UniProtKB-ARBA"/>
</dbReference>
<organism evidence="8">
    <name type="scientific">Musa acuminata subsp. malaccensis</name>
    <name type="common">Wild banana</name>
    <name type="synonym">Musa malaccensis</name>
    <dbReference type="NCBI Taxonomy" id="214687"/>
    <lineage>
        <taxon>Eukaryota</taxon>
        <taxon>Viridiplantae</taxon>
        <taxon>Streptophyta</taxon>
        <taxon>Embryophyta</taxon>
        <taxon>Tracheophyta</taxon>
        <taxon>Spermatophyta</taxon>
        <taxon>Magnoliopsida</taxon>
        <taxon>Liliopsida</taxon>
        <taxon>Zingiberales</taxon>
        <taxon>Musaceae</taxon>
        <taxon>Musa</taxon>
    </lineage>
</organism>
<protein>
    <submittedName>
        <fullName evidence="8">(wild Malaysian banana) hypothetical protein</fullName>
    </submittedName>
</protein>
<dbReference type="PROSITE" id="PS00063">
    <property type="entry name" value="ALDOKETO_REDUCTASE_3"/>
    <property type="match status" value="1"/>
</dbReference>
<dbReference type="FunFam" id="3.20.20.100:FF:000014">
    <property type="entry name" value="NAD(P)-linked oxidoreductase superfamily protein"/>
    <property type="match status" value="1"/>
</dbReference>
<feature type="site" description="Lowers pKa of active site Tyr" evidence="5">
    <location>
        <position position="94"/>
    </location>
</feature>
<dbReference type="GO" id="GO:0033707">
    <property type="term" value="F:3''-deamino-3''-oxonicotianamine reductase activity"/>
    <property type="evidence" value="ECO:0007669"/>
    <property type="project" value="UniProtKB-ARBA"/>
</dbReference>
<dbReference type="EMBL" id="HG996474">
    <property type="protein sequence ID" value="CAG1835245.1"/>
    <property type="molecule type" value="Genomic_DNA"/>
</dbReference>
<evidence type="ECO:0000256" key="4">
    <source>
        <dbReference type="PIRSR" id="PIRSR000097-2"/>
    </source>
</evidence>
<evidence type="ECO:0000256" key="1">
    <source>
        <dbReference type="ARBA" id="ARBA00007905"/>
    </source>
</evidence>
<feature type="binding site" evidence="4">
    <location>
        <position position="127"/>
    </location>
    <ligand>
        <name>substrate</name>
    </ligand>
</feature>
<accession>A0A8D6ZTU8</accession>
<dbReference type="GO" id="GO:1990641">
    <property type="term" value="P:response to iron ion starvation"/>
    <property type="evidence" value="ECO:0007669"/>
    <property type="project" value="UniProtKB-ARBA"/>
</dbReference>
<evidence type="ECO:0000256" key="3">
    <source>
        <dbReference type="PIRSR" id="PIRSR000097-1"/>
    </source>
</evidence>
<evidence type="ECO:0000256" key="6">
    <source>
        <dbReference type="SAM" id="MobiDB-lite"/>
    </source>
</evidence>
<name>A0A8D6ZTU8_MUSAM</name>
<dbReference type="PROSITE" id="PS00798">
    <property type="entry name" value="ALDOKETO_REDUCTASE_1"/>
    <property type="match status" value="1"/>
</dbReference>
<proteinExistence type="inferred from homology"/>
<comment type="similarity">
    <text evidence="1">Belongs to the aldo/keto reductase family.</text>
</comment>
<dbReference type="Pfam" id="PF00248">
    <property type="entry name" value="Aldo_ket_red"/>
    <property type="match status" value="1"/>
</dbReference>
<dbReference type="SUPFAM" id="SSF51430">
    <property type="entry name" value="NAD(P)-linked oxidoreductase"/>
    <property type="match status" value="1"/>
</dbReference>
<reference evidence="8" key="1">
    <citation type="submission" date="2021-03" db="EMBL/GenBank/DDBJ databases">
        <authorList>
            <consortium name="Genoscope - CEA"/>
            <person name="William W."/>
        </authorList>
    </citation>
    <scope>NUCLEOTIDE SEQUENCE</scope>
    <source>
        <strain evidence="8">Doubled-haploid Pahang</strain>
    </source>
</reference>
<dbReference type="InterPro" id="IPR018170">
    <property type="entry name" value="Aldo/ket_reductase_CS"/>
</dbReference>
<dbReference type="InterPro" id="IPR020471">
    <property type="entry name" value="AKR"/>
</dbReference>
<feature type="region of interest" description="Disordered" evidence="6">
    <location>
        <begin position="1"/>
        <end position="22"/>
    </location>
</feature>
<gene>
    <name evidence="8" type="ORF">GSMUA_233500.1</name>
</gene>
<feature type="active site" description="Proton donor" evidence="3">
    <location>
        <position position="64"/>
    </location>
</feature>